<accession>A0A645I7I8</accession>
<comment type="caution">
    <text evidence="1">The sequence shown here is derived from an EMBL/GenBank/DDBJ whole genome shotgun (WGS) entry which is preliminary data.</text>
</comment>
<evidence type="ECO:0000313" key="1">
    <source>
        <dbReference type="EMBL" id="MPN44364.1"/>
    </source>
</evidence>
<dbReference type="EMBL" id="VSSQ01103435">
    <property type="protein sequence ID" value="MPN44364.1"/>
    <property type="molecule type" value="Genomic_DNA"/>
</dbReference>
<dbReference type="AlphaFoldDB" id="A0A645I7I8"/>
<organism evidence="1">
    <name type="scientific">bioreactor metagenome</name>
    <dbReference type="NCBI Taxonomy" id="1076179"/>
    <lineage>
        <taxon>unclassified sequences</taxon>
        <taxon>metagenomes</taxon>
        <taxon>ecological metagenomes</taxon>
    </lineage>
</organism>
<name>A0A645I7I8_9ZZZZ</name>
<proteinExistence type="predicted"/>
<sequence length="111" mass="12134">MLEKKLKGKGETKVVQPAASVKSAKIVQTETGAAEPVAVAKVKAAKPDVRYSNRYAKKKTSRPVEGNVGESLHEVAPEEVVKREIPLADDFKFSSASAESLKKIEFDEDEY</sequence>
<gene>
    <name evidence="1" type="ORF">SDC9_191929</name>
</gene>
<reference evidence="1" key="1">
    <citation type="submission" date="2019-08" db="EMBL/GenBank/DDBJ databases">
        <authorList>
            <person name="Kucharzyk K."/>
            <person name="Murdoch R.W."/>
            <person name="Higgins S."/>
            <person name="Loffler F."/>
        </authorList>
    </citation>
    <scope>NUCLEOTIDE SEQUENCE</scope>
</reference>
<protein>
    <submittedName>
        <fullName evidence="1">Uncharacterized protein</fullName>
    </submittedName>
</protein>